<dbReference type="EMBL" id="HBUF01095976">
    <property type="protein sequence ID" value="CAG6636819.1"/>
    <property type="molecule type" value="Transcribed_RNA"/>
</dbReference>
<dbReference type="EMBL" id="HBUF01095978">
    <property type="protein sequence ID" value="CAG6636825.1"/>
    <property type="molecule type" value="Transcribed_RNA"/>
</dbReference>
<sequence length="205" mass="22593">MHDSISGHQVRCLSMRLVTHYQSSTSVSLQGKPFSVQINGGTFLVGNSSRTDRVRDDVMLQHTLDTRLSAQVLVPESGLHLIKSRIVGGKHSHVGVLGQHLRQVGVLQNLTKHRQTGLSANQLNQRFLHWFHHSRYNVHQSSGGWIVSGFDFSTVSGDHSFLLTGVDVHTNTGVVEFTVEDLFIANFIHINNAGNNMGQDHISGG</sequence>
<reference evidence="1" key="1">
    <citation type="submission" date="2021-05" db="EMBL/GenBank/DDBJ databases">
        <authorList>
            <person name="Alioto T."/>
            <person name="Alioto T."/>
            <person name="Gomez Garrido J."/>
        </authorList>
    </citation>
    <scope>NUCLEOTIDE SEQUENCE</scope>
</reference>
<protein>
    <submittedName>
        <fullName evidence="1">Uncharacterized protein</fullName>
    </submittedName>
</protein>
<accession>A0A8D8VW81</accession>
<evidence type="ECO:0000313" key="1">
    <source>
        <dbReference type="EMBL" id="CAG6636813.1"/>
    </source>
</evidence>
<dbReference type="EMBL" id="HBUF01095975">
    <property type="protein sequence ID" value="CAG6636816.1"/>
    <property type="molecule type" value="Transcribed_RNA"/>
</dbReference>
<name>A0A8D8VW81_9HEMI</name>
<dbReference type="EMBL" id="HBUF01095980">
    <property type="protein sequence ID" value="CAG6636831.1"/>
    <property type="molecule type" value="Transcribed_RNA"/>
</dbReference>
<dbReference type="EMBL" id="HBUF01095979">
    <property type="protein sequence ID" value="CAG6636828.1"/>
    <property type="molecule type" value="Transcribed_RNA"/>
</dbReference>
<proteinExistence type="predicted"/>
<dbReference type="AlphaFoldDB" id="A0A8D8VW81"/>
<dbReference type="EMBL" id="HBUF01095974">
    <property type="protein sequence ID" value="CAG6636813.1"/>
    <property type="molecule type" value="Transcribed_RNA"/>
</dbReference>
<organism evidence="1">
    <name type="scientific">Cacopsylla melanoneura</name>
    <dbReference type="NCBI Taxonomy" id="428564"/>
    <lineage>
        <taxon>Eukaryota</taxon>
        <taxon>Metazoa</taxon>
        <taxon>Ecdysozoa</taxon>
        <taxon>Arthropoda</taxon>
        <taxon>Hexapoda</taxon>
        <taxon>Insecta</taxon>
        <taxon>Pterygota</taxon>
        <taxon>Neoptera</taxon>
        <taxon>Paraneoptera</taxon>
        <taxon>Hemiptera</taxon>
        <taxon>Sternorrhyncha</taxon>
        <taxon>Psylloidea</taxon>
        <taxon>Psyllidae</taxon>
        <taxon>Psyllinae</taxon>
        <taxon>Cacopsylla</taxon>
    </lineage>
</organism>
<dbReference type="EMBL" id="HBUF01095977">
    <property type="protein sequence ID" value="CAG6636822.1"/>
    <property type="molecule type" value="Transcribed_RNA"/>
</dbReference>